<accession>A0AA94FEG5</accession>
<comment type="similarity">
    <text evidence="2">Belongs to the methyl-accepting chemotaxis (MCP) protein family.</text>
</comment>
<evidence type="ECO:0000256" key="2">
    <source>
        <dbReference type="ARBA" id="ARBA00029447"/>
    </source>
</evidence>
<dbReference type="PRINTS" id="PR00260">
    <property type="entry name" value="CHEMTRNSDUCR"/>
</dbReference>
<evidence type="ECO:0000313" key="5">
    <source>
        <dbReference type="EMBL" id="RXI40456.1"/>
    </source>
</evidence>
<dbReference type="GO" id="GO:0007165">
    <property type="term" value="P:signal transduction"/>
    <property type="evidence" value="ECO:0007669"/>
    <property type="project" value="UniProtKB-KW"/>
</dbReference>
<sequence>MASKTVVSVEEINNQVNAVNEAISIIDQIAFQTNILSLNAAVEAATAGEAGRGFAVLAQEIKKIVETAKNKADEGKNIANDMISGYIKLNSDIQKSMQLIIDVQMSSKEQLMGIEQNTLEIAQEVVSSTNTKKFIGV</sequence>
<dbReference type="Pfam" id="PF00015">
    <property type="entry name" value="MCPsignal"/>
    <property type="match status" value="1"/>
</dbReference>
<dbReference type="PANTHER" id="PTHR43531">
    <property type="entry name" value="PROTEIN ICFG"/>
    <property type="match status" value="1"/>
</dbReference>
<dbReference type="PROSITE" id="PS50111">
    <property type="entry name" value="CHEMOTAXIS_TRANSDUC_2"/>
    <property type="match status" value="1"/>
</dbReference>
<feature type="domain" description="Methyl-accepting transducer" evidence="4">
    <location>
        <begin position="1"/>
        <end position="74"/>
    </location>
</feature>
<dbReference type="PANTHER" id="PTHR43531:SF11">
    <property type="entry name" value="METHYL-ACCEPTING CHEMOTAXIS PROTEIN 3"/>
    <property type="match status" value="1"/>
</dbReference>
<proteinExistence type="inferred from homology"/>
<protein>
    <recommendedName>
        <fullName evidence="4">Methyl-accepting transducer domain-containing protein</fullName>
    </recommendedName>
</protein>
<evidence type="ECO:0000256" key="1">
    <source>
        <dbReference type="ARBA" id="ARBA00022500"/>
    </source>
</evidence>
<dbReference type="InterPro" id="IPR004089">
    <property type="entry name" value="MCPsignal_dom"/>
</dbReference>
<keyword evidence="1" id="KW-0145">Chemotaxis</keyword>
<dbReference type="SUPFAM" id="SSF58104">
    <property type="entry name" value="Methyl-accepting chemotaxis protein (MCP) signaling domain"/>
    <property type="match status" value="1"/>
</dbReference>
<dbReference type="Proteomes" id="UP000290378">
    <property type="component" value="Unassembled WGS sequence"/>
</dbReference>
<evidence type="ECO:0000313" key="6">
    <source>
        <dbReference type="Proteomes" id="UP000290378"/>
    </source>
</evidence>
<keyword evidence="6" id="KW-1185">Reference proteome</keyword>
<dbReference type="InterPro" id="IPR051310">
    <property type="entry name" value="MCP_chemotaxis"/>
</dbReference>
<organism evidence="5 6">
    <name type="scientific">Arcobacter cloacae</name>
    <dbReference type="NCBI Taxonomy" id="1054034"/>
    <lineage>
        <taxon>Bacteria</taxon>
        <taxon>Pseudomonadati</taxon>
        <taxon>Campylobacterota</taxon>
        <taxon>Epsilonproteobacteria</taxon>
        <taxon>Campylobacterales</taxon>
        <taxon>Arcobacteraceae</taxon>
        <taxon>Arcobacter</taxon>
    </lineage>
</organism>
<dbReference type="GO" id="GO:0004888">
    <property type="term" value="F:transmembrane signaling receptor activity"/>
    <property type="evidence" value="ECO:0007669"/>
    <property type="project" value="InterPro"/>
</dbReference>
<evidence type="ECO:0000259" key="4">
    <source>
        <dbReference type="PROSITE" id="PS50111"/>
    </source>
</evidence>
<dbReference type="InterPro" id="IPR004090">
    <property type="entry name" value="Chemotax_Me-accpt_rcpt"/>
</dbReference>
<comment type="caution">
    <text evidence="5">The sequence shown here is derived from an EMBL/GenBank/DDBJ whole genome shotgun (WGS) entry which is preliminary data.</text>
</comment>
<dbReference type="EMBL" id="NXII01000010">
    <property type="protein sequence ID" value="RXI40456.1"/>
    <property type="molecule type" value="Genomic_DNA"/>
</dbReference>
<dbReference type="Gene3D" id="1.10.287.950">
    <property type="entry name" value="Methyl-accepting chemotaxis protein"/>
    <property type="match status" value="1"/>
</dbReference>
<name>A0AA94FEG5_9BACT</name>
<reference evidence="5 6" key="1">
    <citation type="submission" date="2017-09" db="EMBL/GenBank/DDBJ databases">
        <title>Genomics of the genus Arcobacter.</title>
        <authorList>
            <person name="Perez-Cataluna A."/>
            <person name="Figueras M.J."/>
            <person name="Salas-Masso N."/>
        </authorList>
    </citation>
    <scope>NUCLEOTIDE SEQUENCE [LARGE SCALE GENOMIC DNA]</scope>
    <source>
        <strain evidence="5 6">CECT 7834</strain>
    </source>
</reference>
<dbReference type="AlphaFoldDB" id="A0AA94FEG5"/>
<dbReference type="GO" id="GO:0005886">
    <property type="term" value="C:plasma membrane"/>
    <property type="evidence" value="ECO:0007669"/>
    <property type="project" value="TreeGrafter"/>
</dbReference>
<keyword evidence="3" id="KW-0807">Transducer</keyword>
<dbReference type="GO" id="GO:0006935">
    <property type="term" value="P:chemotaxis"/>
    <property type="evidence" value="ECO:0007669"/>
    <property type="project" value="UniProtKB-KW"/>
</dbReference>
<gene>
    <name evidence="5" type="ORF">CP963_08685</name>
</gene>
<evidence type="ECO:0000256" key="3">
    <source>
        <dbReference type="PROSITE-ProRule" id="PRU00284"/>
    </source>
</evidence>